<dbReference type="Gene3D" id="3.40.50.1820">
    <property type="entry name" value="alpha/beta hydrolase"/>
    <property type="match status" value="2"/>
</dbReference>
<dbReference type="OrthoDB" id="428974at2759"/>
<feature type="domain" description="AB hydrolase-1" evidence="2">
    <location>
        <begin position="3"/>
        <end position="82"/>
    </location>
</feature>
<feature type="compositionally biased region" description="Gly residues" evidence="1">
    <location>
        <begin position="242"/>
        <end position="260"/>
    </location>
</feature>
<protein>
    <recommendedName>
        <fullName evidence="2">AB hydrolase-1 domain-containing protein</fullName>
    </recommendedName>
</protein>
<dbReference type="PANTHER" id="PTHR43798">
    <property type="entry name" value="MONOACYLGLYCEROL LIPASE"/>
    <property type="match status" value="1"/>
</dbReference>
<reference evidence="3 4" key="1">
    <citation type="submission" date="2019-01" db="EMBL/GenBank/DDBJ databases">
        <title>Nuclear Genome Assembly of the Microalgal Biofuel strain Nannochloropsis salina CCMP1776.</title>
        <authorList>
            <person name="Hovde B."/>
        </authorList>
    </citation>
    <scope>NUCLEOTIDE SEQUENCE [LARGE SCALE GENOMIC DNA]</scope>
    <source>
        <strain evidence="3 4">CCMP1776</strain>
    </source>
</reference>
<feature type="region of interest" description="Disordered" evidence="1">
    <location>
        <begin position="143"/>
        <end position="179"/>
    </location>
</feature>
<feature type="region of interest" description="Disordered" evidence="1">
    <location>
        <begin position="231"/>
        <end position="282"/>
    </location>
</feature>
<evidence type="ECO:0000256" key="1">
    <source>
        <dbReference type="SAM" id="MobiDB-lite"/>
    </source>
</evidence>
<dbReference type="AlphaFoldDB" id="A0A4D9CVU2"/>
<dbReference type="EMBL" id="SDOX01000036">
    <property type="protein sequence ID" value="TFJ83411.1"/>
    <property type="molecule type" value="Genomic_DNA"/>
</dbReference>
<dbReference type="GO" id="GO:0047372">
    <property type="term" value="F:monoacylglycerol lipase activity"/>
    <property type="evidence" value="ECO:0007669"/>
    <property type="project" value="TreeGrafter"/>
</dbReference>
<dbReference type="Proteomes" id="UP000355283">
    <property type="component" value="Unassembled WGS sequence"/>
</dbReference>
<name>A0A4D9CVU2_9STRA</name>
<dbReference type="Pfam" id="PF12697">
    <property type="entry name" value="Abhydrolase_6"/>
    <property type="match status" value="1"/>
</dbReference>
<evidence type="ECO:0000313" key="4">
    <source>
        <dbReference type="Proteomes" id="UP000355283"/>
    </source>
</evidence>
<dbReference type="InterPro" id="IPR000073">
    <property type="entry name" value="AB_hydrolase_1"/>
</dbReference>
<sequence>MATWRQFSRILPSLRRHCRVVCYDAYGCGDSPKPENVPPSAYSTEAHFEDLLEVYQRFKGRRNVLVGHSFGSSQAMRLAAVVERELQGQKREAQDGDTPTPPSQEAQKPEIASLSPHANRIYPFPREDRGRCLPAPLPLEPLPLLDGHRPPSSSSLAASLATSSSSTSPASPSSSSSSSSSLLGLVLLASAYHVPDGGSPVFNLPLPLLRLIQPLLSQVFRSKAIDRHADPAVWKEQARGSQGEGGQGGREGGREGGQGGVNVRSDNLSRSEKGKRRGGQAEGEGRFLEILPGNPMYVVKSFYQQLRWVPREMIDTLDTPCVVAHGVTDGIIPLAQAQVLAARLPRAEFYVLRETGHQIMQERPAETAALITAWVKRWEEGGRVEGRDG</sequence>
<dbReference type="GO" id="GO:0046464">
    <property type="term" value="P:acylglycerol catabolic process"/>
    <property type="evidence" value="ECO:0007669"/>
    <property type="project" value="TreeGrafter"/>
</dbReference>
<dbReference type="GO" id="GO:0016020">
    <property type="term" value="C:membrane"/>
    <property type="evidence" value="ECO:0007669"/>
    <property type="project" value="TreeGrafter"/>
</dbReference>
<organism evidence="3 4">
    <name type="scientific">Nannochloropsis salina CCMP1776</name>
    <dbReference type="NCBI Taxonomy" id="1027361"/>
    <lineage>
        <taxon>Eukaryota</taxon>
        <taxon>Sar</taxon>
        <taxon>Stramenopiles</taxon>
        <taxon>Ochrophyta</taxon>
        <taxon>Eustigmatophyceae</taxon>
        <taxon>Eustigmatales</taxon>
        <taxon>Monodopsidaceae</taxon>
        <taxon>Microchloropsis</taxon>
        <taxon>Microchloropsis salina</taxon>
    </lineage>
</organism>
<comment type="caution">
    <text evidence="3">The sequence shown here is derived from an EMBL/GenBank/DDBJ whole genome shotgun (WGS) entry which is preliminary data.</text>
</comment>
<feature type="compositionally biased region" description="Basic and acidic residues" evidence="1">
    <location>
        <begin position="85"/>
        <end position="94"/>
    </location>
</feature>
<dbReference type="InterPro" id="IPR050266">
    <property type="entry name" value="AB_hydrolase_sf"/>
</dbReference>
<gene>
    <name evidence="3" type="ORF">NSK_005251</name>
</gene>
<evidence type="ECO:0000313" key="3">
    <source>
        <dbReference type="EMBL" id="TFJ83411.1"/>
    </source>
</evidence>
<evidence type="ECO:0000259" key="2">
    <source>
        <dbReference type="Pfam" id="PF12697"/>
    </source>
</evidence>
<dbReference type="PANTHER" id="PTHR43798:SF5">
    <property type="entry name" value="MONOACYLGLYCEROL LIPASE ABHD6"/>
    <property type="match status" value="1"/>
</dbReference>
<proteinExistence type="predicted"/>
<feature type="region of interest" description="Disordered" evidence="1">
    <location>
        <begin position="85"/>
        <end position="117"/>
    </location>
</feature>
<accession>A0A4D9CVU2</accession>
<dbReference type="SUPFAM" id="SSF53474">
    <property type="entry name" value="alpha/beta-Hydrolases"/>
    <property type="match status" value="1"/>
</dbReference>
<keyword evidence="4" id="KW-1185">Reference proteome</keyword>
<dbReference type="InterPro" id="IPR029058">
    <property type="entry name" value="AB_hydrolase_fold"/>
</dbReference>